<evidence type="ECO:0000313" key="10">
    <source>
        <dbReference type="Proteomes" id="UP001207918"/>
    </source>
</evidence>
<dbReference type="PROSITE" id="PS50283">
    <property type="entry name" value="NA_SOLUT_SYMP_3"/>
    <property type="match status" value="1"/>
</dbReference>
<evidence type="ECO:0000256" key="5">
    <source>
        <dbReference type="ARBA" id="ARBA00022989"/>
    </source>
</evidence>
<keyword evidence="5 8" id="KW-1133">Transmembrane helix</keyword>
<feature type="transmembrane region" description="Helical" evidence="8">
    <location>
        <begin position="6"/>
        <end position="26"/>
    </location>
</feature>
<dbReference type="PANTHER" id="PTHR48086:SF7">
    <property type="entry name" value="SODIUM-SOLUTE SYMPORTER-RELATED"/>
    <property type="match status" value="1"/>
</dbReference>
<evidence type="ECO:0000256" key="8">
    <source>
        <dbReference type="SAM" id="Phobius"/>
    </source>
</evidence>
<dbReference type="PANTHER" id="PTHR48086">
    <property type="entry name" value="SODIUM/PROLINE SYMPORTER-RELATED"/>
    <property type="match status" value="1"/>
</dbReference>
<comment type="similarity">
    <text evidence="2 7">Belongs to the sodium:solute symporter (SSF) (TC 2.A.21) family.</text>
</comment>
<evidence type="ECO:0000313" key="9">
    <source>
        <dbReference type="EMBL" id="MCW9706984.1"/>
    </source>
</evidence>
<evidence type="ECO:0000256" key="6">
    <source>
        <dbReference type="ARBA" id="ARBA00023136"/>
    </source>
</evidence>
<sequence>MSELSFTLIDWGIMLSYFGFLVYLTWQREWEHADEESFLLSGRKMTLPAFVATLVSTWYGGILGIGEYSYQFGISQWLLFGFPFYVFSALFAWLLAGKIRMNKALSLPEAIANVYGDKAGQCSALPIFILVSPAPYILMLGLIFQYLTGGTGHFLWYASAVALFSVAYVTFGGFSAVIHTDMLQVILMFGGFILLLLFAGAQFGGPTELWDAIPAPYRDITGGHNLQYILVWFFIALWTFVDPSFHQRAAAAKSPKTAKRGIFISIFLWSAFDLLTMFSGLYAWAILGPDLAEPIMAYPYLANEILPIGFKGLFFVALLATIMSTLDSYLFLSGQTLGRDLLAKHLPTAKNNTLTRISTLIAAILGILLIIIYPSVIDLWYVIGSVMIPGLLIPVLGIYLRLFTLKRSWVLPTMLISIGISLAWLILGTLTNTTEYDYTFLGIEPFYPGLAASVILWVLGRKRGGDILERTAFIEEKTKKS</sequence>
<feature type="transmembrane region" description="Helical" evidence="8">
    <location>
        <begin position="379"/>
        <end position="402"/>
    </location>
</feature>
<feature type="transmembrane region" description="Helical" evidence="8">
    <location>
        <begin position="439"/>
        <end position="460"/>
    </location>
</feature>
<dbReference type="Pfam" id="PF00474">
    <property type="entry name" value="SSF"/>
    <property type="match status" value="1"/>
</dbReference>
<keyword evidence="4 8" id="KW-0812">Transmembrane</keyword>
<dbReference type="CDD" id="cd10322">
    <property type="entry name" value="SLC5sbd"/>
    <property type="match status" value="1"/>
</dbReference>
<feature type="transmembrane region" description="Helical" evidence="8">
    <location>
        <begin position="154"/>
        <end position="178"/>
    </location>
</feature>
<comment type="caution">
    <text evidence="9">The sequence shown here is derived from an EMBL/GenBank/DDBJ whole genome shotgun (WGS) entry which is preliminary data.</text>
</comment>
<gene>
    <name evidence="9" type="ORF">J6I44_08955</name>
</gene>
<reference evidence="9 10" key="1">
    <citation type="submission" date="2021-03" db="EMBL/GenBank/DDBJ databases">
        <title>Aliifodinibius sp. nov., a new bacterium isolated from saline soil.</title>
        <authorList>
            <person name="Galisteo C."/>
            <person name="De La Haba R."/>
            <person name="Sanchez-Porro C."/>
            <person name="Ventosa A."/>
        </authorList>
    </citation>
    <scope>NUCLEOTIDE SEQUENCE [LARGE SCALE GENOMIC DNA]</scope>
    <source>
        <strain evidence="9 10">1BSP15-2V2</strain>
    </source>
</reference>
<feature type="transmembrane region" description="Helical" evidence="8">
    <location>
        <begin position="409"/>
        <end position="427"/>
    </location>
</feature>
<dbReference type="InterPro" id="IPR050277">
    <property type="entry name" value="Sodium:Solute_Symporter"/>
</dbReference>
<feature type="transmembrane region" description="Helical" evidence="8">
    <location>
        <begin position="225"/>
        <end position="241"/>
    </location>
</feature>
<dbReference type="Proteomes" id="UP001207918">
    <property type="component" value="Unassembled WGS sequence"/>
</dbReference>
<organism evidence="9 10">
    <name type="scientific">Fodinibius salsisoli</name>
    <dbReference type="NCBI Taxonomy" id="2820877"/>
    <lineage>
        <taxon>Bacteria</taxon>
        <taxon>Pseudomonadati</taxon>
        <taxon>Balneolota</taxon>
        <taxon>Balneolia</taxon>
        <taxon>Balneolales</taxon>
        <taxon>Balneolaceae</taxon>
        <taxon>Fodinibius</taxon>
    </lineage>
</organism>
<dbReference type="Gene3D" id="1.20.1730.10">
    <property type="entry name" value="Sodium/glucose cotransporter"/>
    <property type="match status" value="1"/>
</dbReference>
<evidence type="ECO:0000256" key="4">
    <source>
        <dbReference type="ARBA" id="ARBA00022692"/>
    </source>
</evidence>
<dbReference type="RefSeq" id="WP_265765738.1">
    <property type="nucleotide sequence ID" value="NZ_JAGGJA010000005.1"/>
</dbReference>
<feature type="transmembrane region" description="Helical" evidence="8">
    <location>
        <begin position="353"/>
        <end position="373"/>
    </location>
</feature>
<feature type="transmembrane region" description="Helical" evidence="8">
    <location>
        <begin position="127"/>
        <end position="148"/>
    </location>
</feature>
<evidence type="ECO:0000256" key="1">
    <source>
        <dbReference type="ARBA" id="ARBA00004141"/>
    </source>
</evidence>
<keyword evidence="10" id="KW-1185">Reference proteome</keyword>
<feature type="transmembrane region" description="Helical" evidence="8">
    <location>
        <begin position="305"/>
        <end position="332"/>
    </location>
</feature>
<protein>
    <submittedName>
        <fullName evidence="9">Sodium:solute symporter family protein</fullName>
    </submittedName>
</protein>
<keyword evidence="3" id="KW-0813">Transport</keyword>
<proteinExistence type="inferred from homology"/>
<dbReference type="EMBL" id="JAGGJA010000005">
    <property type="protein sequence ID" value="MCW9706984.1"/>
    <property type="molecule type" value="Genomic_DNA"/>
</dbReference>
<name>A0ABT3PM05_9BACT</name>
<feature type="transmembrane region" description="Helical" evidence="8">
    <location>
        <begin position="47"/>
        <end position="65"/>
    </location>
</feature>
<feature type="transmembrane region" description="Helical" evidence="8">
    <location>
        <begin position="77"/>
        <end position="96"/>
    </location>
</feature>
<evidence type="ECO:0000256" key="2">
    <source>
        <dbReference type="ARBA" id="ARBA00006434"/>
    </source>
</evidence>
<comment type="subcellular location">
    <subcellularLocation>
        <location evidence="1">Membrane</location>
        <topology evidence="1">Multi-pass membrane protein</topology>
    </subcellularLocation>
</comment>
<evidence type="ECO:0000256" key="3">
    <source>
        <dbReference type="ARBA" id="ARBA00022448"/>
    </source>
</evidence>
<keyword evidence="6 8" id="KW-0472">Membrane</keyword>
<dbReference type="InterPro" id="IPR001734">
    <property type="entry name" value="Na/solute_symporter"/>
</dbReference>
<accession>A0ABT3PM05</accession>
<evidence type="ECO:0000256" key="7">
    <source>
        <dbReference type="RuleBase" id="RU362091"/>
    </source>
</evidence>
<feature type="transmembrane region" description="Helical" evidence="8">
    <location>
        <begin position="262"/>
        <end position="285"/>
    </location>
</feature>
<feature type="transmembrane region" description="Helical" evidence="8">
    <location>
        <begin position="185"/>
        <end position="205"/>
    </location>
</feature>
<dbReference type="InterPro" id="IPR038377">
    <property type="entry name" value="Na/Glc_symporter_sf"/>
</dbReference>